<feature type="non-terminal residue" evidence="1">
    <location>
        <position position="1"/>
    </location>
</feature>
<reference evidence="1" key="1">
    <citation type="submission" date="2020-02" db="EMBL/GenBank/DDBJ databases">
        <authorList>
            <person name="Meier V. D."/>
        </authorList>
    </citation>
    <scope>NUCLEOTIDE SEQUENCE</scope>
    <source>
        <strain evidence="1">AVDCRST_MAG40</strain>
    </source>
</reference>
<dbReference type="SUPFAM" id="SSF159238">
    <property type="entry name" value="SO1590-like"/>
    <property type="match status" value="1"/>
</dbReference>
<dbReference type="EMBL" id="CADCTX010000717">
    <property type="protein sequence ID" value="CAA9343472.1"/>
    <property type="molecule type" value="Genomic_DNA"/>
</dbReference>
<dbReference type="InterPro" id="IPR021607">
    <property type="entry name" value="DUF3224"/>
</dbReference>
<gene>
    <name evidence="1" type="ORF">AVDCRST_MAG40-2511</name>
</gene>
<dbReference type="AlphaFoldDB" id="A0A6J4LXG3"/>
<protein>
    <recommendedName>
        <fullName evidence="2">DUF3224 domain-containing protein</fullName>
    </recommendedName>
</protein>
<evidence type="ECO:0008006" key="2">
    <source>
        <dbReference type="Google" id="ProtNLM"/>
    </source>
</evidence>
<sequence length="147" mass="15370">APPDRTLRSPTLTVTTRARGTFQVTLAPQPADGYTDGQTLGRLTIDKQFHGDLDATSRGQMLTGISGVKGSAGYVAIERVSGTLAGRRGTFVLQHLGTMTRGAPELLVRVVPDSATDELVGLGGTMTIDASGGRHAYTFDFTLPAAP</sequence>
<organism evidence="1">
    <name type="scientific">uncultured Gemmatimonadaceae bacterium</name>
    <dbReference type="NCBI Taxonomy" id="246130"/>
    <lineage>
        <taxon>Bacteria</taxon>
        <taxon>Pseudomonadati</taxon>
        <taxon>Gemmatimonadota</taxon>
        <taxon>Gemmatimonadia</taxon>
        <taxon>Gemmatimonadales</taxon>
        <taxon>Gemmatimonadaceae</taxon>
        <taxon>environmental samples</taxon>
    </lineage>
</organism>
<accession>A0A6J4LXG3</accession>
<name>A0A6J4LXG3_9BACT</name>
<dbReference type="Pfam" id="PF11528">
    <property type="entry name" value="DUF3224"/>
    <property type="match status" value="1"/>
</dbReference>
<proteinExistence type="predicted"/>
<dbReference type="Gene3D" id="2.40.350.10">
    <property type="entry name" value="SO1590-like"/>
    <property type="match status" value="1"/>
</dbReference>
<evidence type="ECO:0000313" key="1">
    <source>
        <dbReference type="EMBL" id="CAA9343472.1"/>
    </source>
</evidence>
<dbReference type="InterPro" id="IPR023159">
    <property type="entry name" value="SO1590-like_sf"/>
</dbReference>